<accession>A0A6L9XWY8</accession>
<organism evidence="2 3">
    <name type="scientific">Leifsonia tongyongensis</name>
    <dbReference type="NCBI Taxonomy" id="1268043"/>
    <lineage>
        <taxon>Bacteria</taxon>
        <taxon>Bacillati</taxon>
        <taxon>Actinomycetota</taxon>
        <taxon>Actinomycetes</taxon>
        <taxon>Micrococcales</taxon>
        <taxon>Microbacteriaceae</taxon>
        <taxon>Leifsonia</taxon>
    </lineage>
</organism>
<keyword evidence="1" id="KW-1133">Transmembrane helix</keyword>
<proteinExistence type="predicted"/>
<name>A0A6L9XWY8_9MICO</name>
<dbReference type="AlphaFoldDB" id="A0A6L9XWY8"/>
<dbReference type="InterPro" id="IPR033458">
    <property type="entry name" value="DUF5134"/>
</dbReference>
<reference evidence="2 3" key="1">
    <citation type="journal article" date="2014" name="J. Microbiol.">
        <title>Diaminobutyricibacter tongyongensis gen. nov., sp. nov. and Homoserinibacter gongjuensis gen. nov., sp. nov. belong to the family Microbacteriaceae.</title>
        <authorList>
            <person name="Kim S.J."/>
            <person name="Ahn J.H."/>
            <person name="Weon H.Y."/>
            <person name="Hamada M."/>
            <person name="Suzuki K."/>
            <person name="Kwon S.W."/>
        </authorList>
    </citation>
    <scope>NUCLEOTIDE SEQUENCE [LARGE SCALE GENOMIC DNA]</scope>
    <source>
        <strain evidence="2 3">NBRC 108724</strain>
    </source>
</reference>
<feature type="transmembrane region" description="Helical" evidence="1">
    <location>
        <begin position="129"/>
        <end position="151"/>
    </location>
</feature>
<keyword evidence="1" id="KW-0472">Membrane</keyword>
<feature type="transmembrane region" description="Helical" evidence="1">
    <location>
        <begin position="189"/>
        <end position="209"/>
    </location>
</feature>
<dbReference type="Pfam" id="PF17197">
    <property type="entry name" value="DUF5134"/>
    <property type="match status" value="1"/>
</dbReference>
<dbReference type="EMBL" id="JAAGWY010000002">
    <property type="protein sequence ID" value="NEN05952.1"/>
    <property type="molecule type" value="Genomic_DNA"/>
</dbReference>
<keyword evidence="3" id="KW-1185">Reference proteome</keyword>
<keyword evidence="1" id="KW-0812">Transmembrane</keyword>
<evidence type="ECO:0000256" key="1">
    <source>
        <dbReference type="SAM" id="Phobius"/>
    </source>
</evidence>
<evidence type="ECO:0000313" key="3">
    <source>
        <dbReference type="Proteomes" id="UP000474967"/>
    </source>
</evidence>
<feature type="transmembrane region" description="Helical" evidence="1">
    <location>
        <begin position="68"/>
        <end position="87"/>
    </location>
</feature>
<evidence type="ECO:0000313" key="2">
    <source>
        <dbReference type="EMBL" id="NEN05952.1"/>
    </source>
</evidence>
<comment type="caution">
    <text evidence="2">The sequence shown here is derived from an EMBL/GenBank/DDBJ whole genome shotgun (WGS) entry which is preliminary data.</text>
</comment>
<dbReference type="Proteomes" id="UP000474967">
    <property type="component" value="Unassembled WGS sequence"/>
</dbReference>
<feature type="transmembrane region" description="Helical" evidence="1">
    <location>
        <begin position="99"/>
        <end position="117"/>
    </location>
</feature>
<sequence>MIGPVWLGAVLGVVVLVAGASALARLVVAWRSHRPTDAEVDIHNLLMGVSMAGVLIPQLLIATGRAATTAWLVVWIVVTLWFAVSVARDAARRASGRRFAGHHVPHLVMSAAMVYMFSVGDGPIPGADAGLASLATLAYAFVVFMAGYAVIVVDRLPVIAVAGIGDARPIGRAPATASRTTTAPVASQLAAATNVVMALVMGYMLVVLFG</sequence>
<feature type="transmembrane region" description="Helical" evidence="1">
    <location>
        <begin position="6"/>
        <end position="30"/>
    </location>
</feature>
<dbReference type="RefSeq" id="WP_163289380.1">
    <property type="nucleotide sequence ID" value="NZ_JAAGWY010000002.1"/>
</dbReference>
<feature type="transmembrane region" description="Helical" evidence="1">
    <location>
        <begin position="42"/>
        <end position="62"/>
    </location>
</feature>
<gene>
    <name evidence="2" type="ORF">G3T36_08700</name>
</gene>
<protein>
    <submittedName>
        <fullName evidence="2">DUF5134 domain-containing protein</fullName>
    </submittedName>
</protein>